<proteinExistence type="predicted"/>
<evidence type="ECO:0000313" key="3">
    <source>
        <dbReference type="Proteomes" id="UP000020077"/>
    </source>
</evidence>
<evidence type="ECO:0000256" key="1">
    <source>
        <dbReference type="SAM" id="Phobius"/>
    </source>
</evidence>
<protein>
    <submittedName>
        <fullName evidence="2">Uncharacterized protein</fullName>
    </submittedName>
</protein>
<organism evidence="2 3">
    <name type="scientific">Candidatus Accumulibacter phosphatis</name>
    <dbReference type="NCBI Taxonomy" id="327160"/>
    <lineage>
        <taxon>Bacteria</taxon>
        <taxon>Pseudomonadati</taxon>
        <taxon>Pseudomonadota</taxon>
        <taxon>Betaproteobacteria</taxon>
        <taxon>Candidatus Accumulibacter</taxon>
    </lineage>
</organism>
<dbReference type="EMBL" id="JDVG02000475">
    <property type="protein sequence ID" value="KFB71883.1"/>
    <property type="molecule type" value="Genomic_DNA"/>
</dbReference>
<sequence>MQVLSKGPERFEESAARRQFAADGLIAWIEQIEHGMGKESQQGQTGQQRGQMLFAVAVVVLEMIALGLQSLSQR</sequence>
<keyword evidence="1" id="KW-1133">Transmembrane helix</keyword>
<keyword evidence="1" id="KW-0472">Membrane</keyword>
<dbReference type="Proteomes" id="UP000020077">
    <property type="component" value="Unassembled WGS sequence"/>
</dbReference>
<feature type="transmembrane region" description="Helical" evidence="1">
    <location>
        <begin position="52"/>
        <end position="71"/>
    </location>
</feature>
<dbReference type="AlphaFoldDB" id="A0A080LTU0"/>
<evidence type="ECO:0000313" key="2">
    <source>
        <dbReference type="EMBL" id="KFB71883.1"/>
    </source>
</evidence>
<gene>
    <name evidence="2" type="ORF">AW09_002964</name>
</gene>
<accession>A0A080LTU0</accession>
<reference evidence="2 3" key="1">
    <citation type="submission" date="2014-02" db="EMBL/GenBank/DDBJ databases">
        <title>Expanding our view of genomic diversity in Candidatus Accumulibacter clades.</title>
        <authorList>
            <person name="Skennerton C.T."/>
            <person name="Barr J.J."/>
            <person name="Slater F.R."/>
            <person name="Bond P.L."/>
            <person name="Tyson G.W."/>
        </authorList>
    </citation>
    <scope>NUCLEOTIDE SEQUENCE [LARGE SCALE GENOMIC DNA]</scope>
    <source>
        <strain evidence="3">BA-91</strain>
    </source>
</reference>
<keyword evidence="1" id="KW-0812">Transmembrane</keyword>
<name>A0A080LTU0_9PROT</name>
<comment type="caution">
    <text evidence="2">The sequence shown here is derived from an EMBL/GenBank/DDBJ whole genome shotgun (WGS) entry which is preliminary data.</text>
</comment>